<dbReference type="AlphaFoldDB" id="A0A919PB35"/>
<dbReference type="SUPFAM" id="SSF46689">
    <property type="entry name" value="Homeodomain-like"/>
    <property type="match status" value="1"/>
</dbReference>
<dbReference type="Gene3D" id="1.10.10.10">
    <property type="entry name" value="Winged helix-like DNA-binding domain superfamily/Winged helix DNA-binding domain"/>
    <property type="match status" value="1"/>
</dbReference>
<dbReference type="RefSeq" id="WP_203668933.1">
    <property type="nucleotide sequence ID" value="NZ_BONO01000016.1"/>
</dbReference>
<protein>
    <recommendedName>
        <fullName evidence="3">DUF433 domain-containing protein</fullName>
    </recommendedName>
</protein>
<evidence type="ECO:0000313" key="2">
    <source>
        <dbReference type="Proteomes" id="UP000642125"/>
    </source>
</evidence>
<dbReference type="PANTHER" id="PTHR34849">
    <property type="entry name" value="SSL5025 PROTEIN"/>
    <property type="match status" value="1"/>
</dbReference>
<dbReference type="Proteomes" id="UP000642125">
    <property type="component" value="Unassembled WGS sequence"/>
</dbReference>
<gene>
    <name evidence="1" type="ORF">Cpa01nite_22940</name>
</gene>
<keyword evidence="2" id="KW-1185">Reference proteome</keyword>
<dbReference type="Pfam" id="PF04255">
    <property type="entry name" value="DUF433"/>
    <property type="match status" value="1"/>
</dbReference>
<dbReference type="PANTHER" id="PTHR34849:SF3">
    <property type="entry name" value="SSR2962 PROTEIN"/>
    <property type="match status" value="1"/>
</dbReference>
<reference evidence="1" key="1">
    <citation type="submission" date="2021-01" db="EMBL/GenBank/DDBJ databases">
        <title>Whole genome shotgun sequence of Cellulomonas pakistanensis NBRC 110800.</title>
        <authorList>
            <person name="Komaki H."/>
            <person name="Tamura T."/>
        </authorList>
    </citation>
    <scope>NUCLEOTIDE SEQUENCE</scope>
    <source>
        <strain evidence="1">NBRC 110800</strain>
    </source>
</reference>
<dbReference type="InterPro" id="IPR036388">
    <property type="entry name" value="WH-like_DNA-bd_sf"/>
</dbReference>
<comment type="caution">
    <text evidence="1">The sequence shown here is derived from an EMBL/GenBank/DDBJ whole genome shotgun (WGS) entry which is preliminary data.</text>
</comment>
<dbReference type="InterPro" id="IPR009057">
    <property type="entry name" value="Homeodomain-like_sf"/>
</dbReference>
<organism evidence="1 2">
    <name type="scientific">Cellulomonas pakistanensis</name>
    <dbReference type="NCBI Taxonomy" id="992287"/>
    <lineage>
        <taxon>Bacteria</taxon>
        <taxon>Bacillati</taxon>
        <taxon>Actinomycetota</taxon>
        <taxon>Actinomycetes</taxon>
        <taxon>Micrococcales</taxon>
        <taxon>Cellulomonadaceae</taxon>
        <taxon>Cellulomonas</taxon>
    </lineage>
</organism>
<dbReference type="EMBL" id="BONO01000016">
    <property type="protein sequence ID" value="GIG36913.1"/>
    <property type="molecule type" value="Genomic_DNA"/>
</dbReference>
<evidence type="ECO:0008006" key="3">
    <source>
        <dbReference type="Google" id="ProtNLM"/>
    </source>
</evidence>
<evidence type="ECO:0000313" key="1">
    <source>
        <dbReference type="EMBL" id="GIG36913.1"/>
    </source>
</evidence>
<dbReference type="InterPro" id="IPR007367">
    <property type="entry name" value="DUF433"/>
</dbReference>
<proteinExistence type="predicted"/>
<name>A0A919PB35_9CELL</name>
<accession>A0A919PB35</accession>
<sequence>MSRLDRITSDPGICHGRPVVRGLRYPVSMLLELMAAGMSAEAILDDYPDLEADDLLAALEYGALAAGGHTVLPVSAA</sequence>